<dbReference type="EMBL" id="JWSZ01000001">
    <property type="protein sequence ID" value="KIC60037.1"/>
    <property type="molecule type" value="Genomic_DNA"/>
</dbReference>
<sequence length="94" mass="9291">MESATDTATGVFDAEAALAAGVSDSDVADDAATYTAAGNDVVGMTSSVDAQTTPQARTVAAGAGIIAICKAASREKQAIYLNVYVTGGVGCWGQ</sequence>
<dbReference type="Proteomes" id="UP000031202">
    <property type="component" value="Unassembled WGS sequence"/>
</dbReference>
<organism evidence="1 2">
    <name type="scientific">Microbacterium hominis</name>
    <dbReference type="NCBI Taxonomy" id="162426"/>
    <lineage>
        <taxon>Bacteria</taxon>
        <taxon>Bacillati</taxon>
        <taxon>Actinomycetota</taxon>
        <taxon>Actinomycetes</taxon>
        <taxon>Micrococcales</taxon>
        <taxon>Microbacteriaceae</taxon>
        <taxon>Microbacterium</taxon>
    </lineage>
</organism>
<evidence type="ECO:0000313" key="2">
    <source>
        <dbReference type="Proteomes" id="UP000031202"/>
    </source>
</evidence>
<dbReference type="AlphaFoldDB" id="A0A0B4CUB6"/>
<protein>
    <submittedName>
        <fullName evidence="1">Uncharacterized protein</fullName>
    </submittedName>
</protein>
<reference evidence="1 2" key="1">
    <citation type="submission" date="2014-12" db="EMBL/GenBank/DDBJ databases">
        <title>Genome sequencing of Microbacterium hominis TPW29.</title>
        <authorList>
            <person name="Tan P.W."/>
            <person name="Chan K.-G."/>
        </authorList>
    </citation>
    <scope>NUCLEOTIDE SEQUENCE [LARGE SCALE GENOMIC DNA]</scope>
    <source>
        <strain evidence="1 2">TPW29</strain>
    </source>
</reference>
<gene>
    <name evidence="1" type="ORF">RM52_01095</name>
</gene>
<proteinExistence type="predicted"/>
<name>A0A0B4CUB6_9MICO</name>
<accession>A0A0B4CUB6</accession>
<evidence type="ECO:0000313" key="1">
    <source>
        <dbReference type="EMBL" id="KIC60037.1"/>
    </source>
</evidence>
<comment type="caution">
    <text evidence="1">The sequence shown here is derived from an EMBL/GenBank/DDBJ whole genome shotgun (WGS) entry which is preliminary data.</text>
</comment>